<gene>
    <name evidence="3" type="primary">TRIM3</name>
    <name evidence="3" type="ORF">AWC38_SpisGene11798</name>
</gene>
<evidence type="ECO:0000256" key="1">
    <source>
        <dbReference type="ARBA" id="ARBA00022737"/>
    </source>
</evidence>
<proteinExistence type="predicted"/>
<dbReference type="Proteomes" id="UP000225706">
    <property type="component" value="Unassembled WGS sequence"/>
</dbReference>
<dbReference type="SUPFAM" id="SSF101898">
    <property type="entry name" value="NHL repeat"/>
    <property type="match status" value="1"/>
</dbReference>
<dbReference type="Gene3D" id="2.120.10.30">
    <property type="entry name" value="TolB, C-terminal domain"/>
    <property type="match status" value="2"/>
</dbReference>
<dbReference type="InterPro" id="IPR050952">
    <property type="entry name" value="TRIM-NHL_E3_ligases"/>
</dbReference>
<evidence type="ECO:0000256" key="2">
    <source>
        <dbReference type="PROSITE-ProRule" id="PRU00504"/>
    </source>
</evidence>
<dbReference type="PANTHER" id="PTHR24104">
    <property type="entry name" value="E3 UBIQUITIN-PROTEIN LIGASE NHLRC1-RELATED"/>
    <property type="match status" value="1"/>
</dbReference>
<feature type="repeat" description="NHL" evidence="2">
    <location>
        <begin position="69"/>
        <end position="108"/>
    </location>
</feature>
<dbReference type="EMBL" id="LSMT01000201">
    <property type="protein sequence ID" value="PFX23653.1"/>
    <property type="molecule type" value="Genomic_DNA"/>
</dbReference>
<dbReference type="AlphaFoldDB" id="A0A2B4S3M8"/>
<keyword evidence="4" id="KW-1185">Reference proteome</keyword>
<dbReference type="STRING" id="50429.A0A2B4S3M8"/>
<dbReference type="CDD" id="cd05819">
    <property type="entry name" value="NHL"/>
    <property type="match status" value="1"/>
</dbReference>
<protein>
    <submittedName>
        <fullName evidence="3">Tripartite motif-containing protein 3</fullName>
    </submittedName>
</protein>
<dbReference type="GO" id="GO:0043161">
    <property type="term" value="P:proteasome-mediated ubiquitin-dependent protein catabolic process"/>
    <property type="evidence" value="ECO:0007669"/>
    <property type="project" value="TreeGrafter"/>
</dbReference>
<dbReference type="InterPro" id="IPR011042">
    <property type="entry name" value="6-blade_b-propeller_TolB-like"/>
</dbReference>
<sequence length="238" mass="26408">MMYNCNEVCSGNWDKATFPEGHCLRRIGEEGRAPGQFKDPAGVLFLNDNEILIADQLNNRIQHINIPTGSVLRTFGSVLSSLGICLDDTKRIVVTEFHNNRVQVMSKEGKTIFTIGDSGPEKLSRPYSCVPHKNIFLVSERDSHCIKAFDSSGTFLYKFGEKGKQDGQINTSCGMCLDGSSNLLVCDFDNNRVRQFSLDGRFTGKTIVPLEGPIRIATAPDGRILVVSITTRKIYILK</sequence>
<dbReference type="GO" id="GO:0000209">
    <property type="term" value="P:protein polyubiquitination"/>
    <property type="evidence" value="ECO:0007669"/>
    <property type="project" value="TreeGrafter"/>
</dbReference>
<keyword evidence="1" id="KW-0677">Repeat</keyword>
<evidence type="ECO:0000313" key="3">
    <source>
        <dbReference type="EMBL" id="PFX23653.1"/>
    </source>
</evidence>
<reference evidence="4" key="1">
    <citation type="journal article" date="2017" name="bioRxiv">
        <title>Comparative analysis of the genomes of Stylophora pistillata and Acropora digitifera provides evidence for extensive differences between species of corals.</title>
        <authorList>
            <person name="Voolstra C.R."/>
            <person name="Li Y."/>
            <person name="Liew Y.J."/>
            <person name="Baumgarten S."/>
            <person name="Zoccola D."/>
            <person name="Flot J.-F."/>
            <person name="Tambutte S."/>
            <person name="Allemand D."/>
            <person name="Aranda M."/>
        </authorList>
    </citation>
    <scope>NUCLEOTIDE SEQUENCE [LARGE SCALE GENOMIC DNA]</scope>
</reference>
<dbReference type="PROSITE" id="PS51125">
    <property type="entry name" value="NHL"/>
    <property type="match status" value="2"/>
</dbReference>
<dbReference type="OrthoDB" id="1630758at2759"/>
<organism evidence="3 4">
    <name type="scientific">Stylophora pistillata</name>
    <name type="common">Smooth cauliflower coral</name>
    <dbReference type="NCBI Taxonomy" id="50429"/>
    <lineage>
        <taxon>Eukaryota</taxon>
        <taxon>Metazoa</taxon>
        <taxon>Cnidaria</taxon>
        <taxon>Anthozoa</taxon>
        <taxon>Hexacorallia</taxon>
        <taxon>Scleractinia</taxon>
        <taxon>Astrocoeniina</taxon>
        <taxon>Pocilloporidae</taxon>
        <taxon>Stylophora</taxon>
    </lineage>
</organism>
<dbReference type="Pfam" id="PF01436">
    <property type="entry name" value="NHL"/>
    <property type="match status" value="1"/>
</dbReference>
<feature type="repeat" description="NHL" evidence="2">
    <location>
        <begin position="156"/>
        <end position="199"/>
    </location>
</feature>
<dbReference type="PANTHER" id="PTHR24104:SF57">
    <property type="entry name" value="BEE-MILK PROTEIN"/>
    <property type="match status" value="1"/>
</dbReference>
<comment type="caution">
    <text evidence="3">The sequence shown here is derived from an EMBL/GenBank/DDBJ whole genome shotgun (WGS) entry which is preliminary data.</text>
</comment>
<accession>A0A2B4S3M8</accession>
<dbReference type="InterPro" id="IPR001258">
    <property type="entry name" value="NHL_repeat"/>
</dbReference>
<evidence type="ECO:0000313" key="4">
    <source>
        <dbReference type="Proteomes" id="UP000225706"/>
    </source>
</evidence>
<dbReference type="GO" id="GO:0061630">
    <property type="term" value="F:ubiquitin protein ligase activity"/>
    <property type="evidence" value="ECO:0007669"/>
    <property type="project" value="TreeGrafter"/>
</dbReference>
<name>A0A2B4S3M8_STYPI</name>